<protein>
    <submittedName>
        <fullName evidence="2">SAM-dependent methyltransferase</fullName>
    </submittedName>
</protein>
<dbReference type="SUPFAM" id="SSF53335">
    <property type="entry name" value="S-adenosyl-L-methionine-dependent methyltransferases"/>
    <property type="match status" value="1"/>
</dbReference>
<dbReference type="Gene3D" id="3.40.50.150">
    <property type="entry name" value="Vaccinia Virus protein VP39"/>
    <property type="match status" value="1"/>
</dbReference>
<evidence type="ECO:0000313" key="3">
    <source>
        <dbReference type="Proteomes" id="UP000292881"/>
    </source>
</evidence>
<dbReference type="EMBL" id="SDPL01000612">
    <property type="protein sequence ID" value="RXZ40466.1"/>
    <property type="molecule type" value="Genomic_DNA"/>
</dbReference>
<dbReference type="Proteomes" id="UP000292881">
    <property type="component" value="Unassembled WGS sequence"/>
</dbReference>
<dbReference type="RefSeq" id="WP_129235976.1">
    <property type="nucleotide sequence ID" value="NZ_SDPL01000612.1"/>
</dbReference>
<dbReference type="GO" id="GO:0008168">
    <property type="term" value="F:methyltransferase activity"/>
    <property type="evidence" value="ECO:0007669"/>
    <property type="project" value="UniProtKB-KW"/>
</dbReference>
<gene>
    <name evidence="2" type="ORF">ESO86_17145</name>
</gene>
<dbReference type="OrthoDB" id="8221452at2"/>
<feature type="non-terminal residue" evidence="2">
    <location>
        <position position="187"/>
    </location>
</feature>
<evidence type="ECO:0000313" key="2">
    <source>
        <dbReference type="EMBL" id="RXZ40466.1"/>
    </source>
</evidence>
<name>A0A4V1QQR0_9MICO</name>
<dbReference type="GO" id="GO:0032259">
    <property type="term" value="P:methylation"/>
    <property type="evidence" value="ECO:0007669"/>
    <property type="project" value="UniProtKB-KW"/>
</dbReference>
<dbReference type="GO" id="GO:0006596">
    <property type="term" value="P:polyamine biosynthetic process"/>
    <property type="evidence" value="ECO:0007669"/>
    <property type="project" value="UniProtKB-KW"/>
</dbReference>
<dbReference type="PANTHER" id="PTHR43317">
    <property type="entry name" value="THERMOSPERMINE SYNTHASE ACAULIS5"/>
    <property type="match status" value="1"/>
</dbReference>
<keyword evidence="3" id="KW-1185">Reference proteome</keyword>
<sequence length="187" mass="19648">MAPRIEFERDVFSSTGWTLLVDGAAQSHVDADDPTRLFFEYVRRIGNVIDALADPGAPITALHLGGGAMSLARYVAATRPDSRQVVVEADARLVALVTERLPLPSASGVSIMVADARDALARLDAELAFDLVVVDLYSRLEAPAFVDDPAFLGACLGRLGPAGVMVVNVADAPGGPRLAAQARGIAR</sequence>
<organism evidence="2 3">
    <name type="scientific">Agromyces binzhouensis</name>
    <dbReference type="NCBI Taxonomy" id="1817495"/>
    <lineage>
        <taxon>Bacteria</taxon>
        <taxon>Bacillati</taxon>
        <taxon>Actinomycetota</taxon>
        <taxon>Actinomycetes</taxon>
        <taxon>Micrococcales</taxon>
        <taxon>Microbacteriaceae</taxon>
        <taxon>Agromyces</taxon>
    </lineage>
</organism>
<accession>A0A4V1QQR0</accession>
<keyword evidence="2" id="KW-0808">Transferase</keyword>
<keyword evidence="2" id="KW-0489">Methyltransferase</keyword>
<dbReference type="AlphaFoldDB" id="A0A4V1QQR0"/>
<proteinExistence type="predicted"/>
<comment type="caution">
    <text evidence="2">The sequence shown here is derived from an EMBL/GenBank/DDBJ whole genome shotgun (WGS) entry which is preliminary data.</text>
</comment>
<dbReference type="InterPro" id="IPR029063">
    <property type="entry name" value="SAM-dependent_MTases_sf"/>
</dbReference>
<reference evidence="2 3" key="1">
    <citation type="submission" date="2019-01" db="EMBL/GenBank/DDBJ databases">
        <authorList>
            <person name="Li J."/>
        </authorList>
    </citation>
    <scope>NUCLEOTIDE SEQUENCE [LARGE SCALE GENOMIC DNA]</scope>
    <source>
        <strain evidence="2 3">CGMCC 4.7180</strain>
    </source>
</reference>
<keyword evidence="1" id="KW-0620">Polyamine biosynthesis</keyword>
<evidence type="ECO:0000256" key="1">
    <source>
        <dbReference type="ARBA" id="ARBA00023115"/>
    </source>
</evidence>
<dbReference type="PANTHER" id="PTHR43317:SF1">
    <property type="entry name" value="THERMOSPERMINE SYNTHASE ACAULIS5"/>
    <property type="match status" value="1"/>
</dbReference>
<dbReference type="NCBIfam" id="NF037959">
    <property type="entry name" value="MFS_SpdSyn"/>
    <property type="match status" value="1"/>
</dbReference>